<evidence type="ECO:0000256" key="3">
    <source>
        <dbReference type="ARBA" id="ARBA00023163"/>
    </source>
</evidence>
<dbReference type="Gene3D" id="1.10.10.10">
    <property type="entry name" value="Winged helix-like DNA-binding domain superfamily/Winged helix DNA-binding domain"/>
    <property type="match status" value="1"/>
</dbReference>
<dbReference type="PANTHER" id="PTHR44846:SF1">
    <property type="entry name" value="MANNOSYL-D-GLYCERATE TRANSPORT_METABOLISM SYSTEM REPRESSOR MNGR-RELATED"/>
    <property type="match status" value="1"/>
</dbReference>
<evidence type="ECO:0000259" key="4">
    <source>
        <dbReference type="PROSITE" id="PS50949"/>
    </source>
</evidence>
<keyword evidence="2" id="KW-0238">DNA-binding</keyword>
<dbReference type="CDD" id="cd07377">
    <property type="entry name" value="WHTH_GntR"/>
    <property type="match status" value="1"/>
</dbReference>
<evidence type="ECO:0000313" key="5">
    <source>
        <dbReference type="EMBL" id="MDX8471506.1"/>
    </source>
</evidence>
<dbReference type="InterPro" id="IPR036388">
    <property type="entry name" value="WH-like_DNA-bd_sf"/>
</dbReference>
<dbReference type="SMART" id="SM00345">
    <property type="entry name" value="HTH_GNTR"/>
    <property type="match status" value="1"/>
</dbReference>
<name>A0ABU4X9M8_9HYPH</name>
<dbReference type="Gene3D" id="3.40.1410.10">
    <property type="entry name" value="Chorismate lyase-like"/>
    <property type="match status" value="1"/>
</dbReference>
<proteinExistence type="predicted"/>
<dbReference type="RefSeq" id="WP_320315947.1">
    <property type="nucleotide sequence ID" value="NZ_JAVIIX010000003.1"/>
</dbReference>
<accession>A0ABU4X9M8</accession>
<feature type="domain" description="HTH gntR-type" evidence="4">
    <location>
        <begin position="17"/>
        <end position="84"/>
    </location>
</feature>
<dbReference type="EMBL" id="JAVIIZ010000002">
    <property type="protein sequence ID" value="MDX8471506.1"/>
    <property type="molecule type" value="Genomic_DNA"/>
</dbReference>
<dbReference type="Pfam" id="PF00392">
    <property type="entry name" value="GntR"/>
    <property type="match status" value="1"/>
</dbReference>
<dbReference type="PROSITE" id="PS50949">
    <property type="entry name" value="HTH_GNTR"/>
    <property type="match status" value="1"/>
</dbReference>
<dbReference type="Proteomes" id="UP001271780">
    <property type="component" value="Unassembled WGS sequence"/>
</dbReference>
<evidence type="ECO:0000313" key="6">
    <source>
        <dbReference type="Proteomes" id="UP001271780"/>
    </source>
</evidence>
<evidence type="ECO:0000256" key="2">
    <source>
        <dbReference type="ARBA" id="ARBA00023125"/>
    </source>
</evidence>
<organism evidence="5 6">
    <name type="scientific">Mesorhizobium dulcispinae</name>
    <dbReference type="NCBI Taxonomy" id="3072316"/>
    <lineage>
        <taxon>Bacteria</taxon>
        <taxon>Pseudomonadati</taxon>
        <taxon>Pseudomonadota</taxon>
        <taxon>Alphaproteobacteria</taxon>
        <taxon>Hyphomicrobiales</taxon>
        <taxon>Phyllobacteriaceae</taxon>
        <taxon>Mesorhizobium</taxon>
    </lineage>
</organism>
<dbReference type="InterPro" id="IPR050679">
    <property type="entry name" value="Bact_HTH_transcr_reg"/>
</dbReference>
<dbReference type="SMART" id="SM00866">
    <property type="entry name" value="UTRA"/>
    <property type="match status" value="1"/>
</dbReference>
<dbReference type="InterPro" id="IPR036390">
    <property type="entry name" value="WH_DNA-bd_sf"/>
</dbReference>
<evidence type="ECO:0000256" key="1">
    <source>
        <dbReference type="ARBA" id="ARBA00023015"/>
    </source>
</evidence>
<keyword evidence="6" id="KW-1185">Reference proteome</keyword>
<dbReference type="PRINTS" id="PR00035">
    <property type="entry name" value="HTHGNTR"/>
</dbReference>
<sequence length="252" mass="28263">MAINWLKKKPIRKNGAPPMYMQVAEIIGDEVKSRSGGAFALPSEAELSREFGVSRVTVRQALKHLESRGVIYSEHGRGYFKTASRMRGVSGFHSFTAEVRKLGGEPGSKILAYVDSQRLPAAFRTRLVDAEDPDEKFILLRRVRTIDGNPVAVEDAYLPARLYPTATRVMFEGASLYEEMTATWGIVPTWTDALFEPTTATAEEAEHLKVEEGSPILAVWRVTVTDTDQAIEYVRSVYRGDGFMLKVNRYRL</sequence>
<dbReference type="SUPFAM" id="SSF46785">
    <property type="entry name" value="Winged helix' DNA-binding domain"/>
    <property type="match status" value="1"/>
</dbReference>
<dbReference type="InterPro" id="IPR028978">
    <property type="entry name" value="Chorismate_lyase_/UTRA_dom_sf"/>
</dbReference>
<dbReference type="InterPro" id="IPR000524">
    <property type="entry name" value="Tscrpt_reg_HTH_GntR"/>
</dbReference>
<reference evidence="5 6" key="1">
    <citation type="submission" date="2023-08" db="EMBL/GenBank/DDBJ databases">
        <title>Implementing the SeqCode for naming new Mesorhizobium species isolated from Vachellia karroo root nodules.</title>
        <authorList>
            <person name="Van Lill M."/>
        </authorList>
    </citation>
    <scope>NUCLEOTIDE SEQUENCE [LARGE SCALE GENOMIC DNA]</scope>
    <source>
        <strain evidence="5 6">VK23A</strain>
    </source>
</reference>
<gene>
    <name evidence="5" type="ORF">RFM27_05425</name>
</gene>
<dbReference type="InterPro" id="IPR011663">
    <property type="entry name" value="UTRA"/>
</dbReference>
<comment type="caution">
    <text evidence="5">The sequence shown here is derived from an EMBL/GenBank/DDBJ whole genome shotgun (WGS) entry which is preliminary data.</text>
</comment>
<dbReference type="SUPFAM" id="SSF64288">
    <property type="entry name" value="Chorismate lyase-like"/>
    <property type="match status" value="1"/>
</dbReference>
<dbReference type="PANTHER" id="PTHR44846">
    <property type="entry name" value="MANNOSYL-D-GLYCERATE TRANSPORT/METABOLISM SYSTEM REPRESSOR MNGR-RELATED"/>
    <property type="match status" value="1"/>
</dbReference>
<keyword evidence="3" id="KW-0804">Transcription</keyword>
<protein>
    <submittedName>
        <fullName evidence="5">GntR family transcriptional regulator</fullName>
    </submittedName>
</protein>
<dbReference type="Pfam" id="PF07702">
    <property type="entry name" value="UTRA"/>
    <property type="match status" value="1"/>
</dbReference>
<keyword evidence="1" id="KW-0805">Transcription regulation</keyword>